<sequence length="356" mass="41129">MVGIGFDKRRKRWTAPARKESLEYLRAAFGPDCLIWSGGGAADAKEQGRPHPPARQQPAARGPKRSFPPKVLPVHWQNALHRTEEQLKVRRYSWRTVKSYLSHLRRFLADHSKLTLEQVTSEVIRTYIVKRTEAGSYSEATQNQLLNAIKFWLEQVEGREKAFIQLRPKEPKKLPGVLSMEEVSRLFQATDNLKHRCILKTIYSGGLRLGELCNLRIQDIHSDRKQIFVSSGKGKKDRYTTLSDSLLVELREYFKEYRPSYWLFEGQSGGQYSRRSVQAILRKAVDKSKINAHATVHTLRHSYATHLLESGTSLRHIQDLLGHASSKTTEIYTHLSNEERQRIISPLDRLNRDHKK</sequence>
<proteinExistence type="inferred from homology"/>
<dbReference type="InterPro" id="IPR010998">
    <property type="entry name" value="Integrase_recombinase_N"/>
</dbReference>
<dbReference type="SUPFAM" id="SSF56349">
    <property type="entry name" value="DNA breaking-rejoining enzymes"/>
    <property type="match status" value="1"/>
</dbReference>
<dbReference type="AlphaFoldDB" id="A0A1H9GXY2"/>
<feature type="region of interest" description="Disordered" evidence="6">
    <location>
        <begin position="40"/>
        <end position="69"/>
    </location>
</feature>
<evidence type="ECO:0000259" key="8">
    <source>
        <dbReference type="PROSITE" id="PS51900"/>
    </source>
</evidence>
<dbReference type="Pfam" id="PF13495">
    <property type="entry name" value="Phage_int_SAM_4"/>
    <property type="match status" value="1"/>
</dbReference>
<dbReference type="Proteomes" id="UP000199021">
    <property type="component" value="Unassembled WGS sequence"/>
</dbReference>
<keyword evidence="10" id="KW-1185">Reference proteome</keyword>
<dbReference type="InParanoid" id="A0A1H9GXY2"/>
<dbReference type="PANTHER" id="PTHR30349:SF64">
    <property type="entry name" value="PROPHAGE INTEGRASE INTD-RELATED"/>
    <property type="match status" value="1"/>
</dbReference>
<keyword evidence="4" id="KW-0233">DNA recombination</keyword>
<dbReference type="PROSITE" id="PS51898">
    <property type="entry name" value="TYR_RECOMBINASE"/>
    <property type="match status" value="1"/>
</dbReference>
<evidence type="ECO:0000256" key="6">
    <source>
        <dbReference type="SAM" id="MobiDB-lite"/>
    </source>
</evidence>
<dbReference type="GO" id="GO:0006310">
    <property type="term" value="P:DNA recombination"/>
    <property type="evidence" value="ECO:0007669"/>
    <property type="project" value="UniProtKB-KW"/>
</dbReference>
<dbReference type="InterPro" id="IPR044068">
    <property type="entry name" value="CB"/>
</dbReference>
<keyword evidence="3 5" id="KW-0238">DNA-binding</keyword>
<evidence type="ECO:0000313" key="10">
    <source>
        <dbReference type="Proteomes" id="UP000199021"/>
    </source>
</evidence>
<dbReference type="STRING" id="478744.SAMN05444359_111153"/>
<keyword evidence="2" id="KW-0229">DNA integration</keyword>
<dbReference type="InterPro" id="IPR002104">
    <property type="entry name" value="Integrase_catalytic"/>
</dbReference>
<dbReference type="RefSeq" id="WP_090168606.1">
    <property type="nucleotide sequence ID" value="NZ_FOFB01000011.1"/>
</dbReference>
<evidence type="ECO:0000256" key="3">
    <source>
        <dbReference type="ARBA" id="ARBA00023125"/>
    </source>
</evidence>
<protein>
    <submittedName>
        <fullName evidence="9">Site-specific recombinase XerD</fullName>
    </submittedName>
</protein>
<dbReference type="InterPro" id="IPR011010">
    <property type="entry name" value="DNA_brk_join_enz"/>
</dbReference>
<evidence type="ECO:0000256" key="1">
    <source>
        <dbReference type="ARBA" id="ARBA00008857"/>
    </source>
</evidence>
<dbReference type="InterPro" id="IPR013762">
    <property type="entry name" value="Integrase-like_cat_sf"/>
</dbReference>
<evidence type="ECO:0000259" key="7">
    <source>
        <dbReference type="PROSITE" id="PS51898"/>
    </source>
</evidence>
<gene>
    <name evidence="9" type="ORF">SAMN05444359_111153</name>
</gene>
<evidence type="ECO:0000256" key="5">
    <source>
        <dbReference type="PROSITE-ProRule" id="PRU01248"/>
    </source>
</evidence>
<dbReference type="PROSITE" id="PS51900">
    <property type="entry name" value="CB"/>
    <property type="match status" value="1"/>
</dbReference>
<accession>A0A1H9GXY2</accession>
<organism evidence="9 10">
    <name type="scientific">Neolewinella agarilytica</name>
    <dbReference type="NCBI Taxonomy" id="478744"/>
    <lineage>
        <taxon>Bacteria</taxon>
        <taxon>Pseudomonadati</taxon>
        <taxon>Bacteroidota</taxon>
        <taxon>Saprospiria</taxon>
        <taxon>Saprospirales</taxon>
        <taxon>Lewinellaceae</taxon>
        <taxon>Neolewinella</taxon>
    </lineage>
</organism>
<name>A0A1H9GXY2_9BACT</name>
<evidence type="ECO:0000256" key="2">
    <source>
        <dbReference type="ARBA" id="ARBA00022908"/>
    </source>
</evidence>
<dbReference type="InterPro" id="IPR004107">
    <property type="entry name" value="Integrase_SAM-like_N"/>
</dbReference>
<comment type="similarity">
    <text evidence="1">Belongs to the 'phage' integrase family.</text>
</comment>
<feature type="domain" description="Tyr recombinase" evidence="7">
    <location>
        <begin position="173"/>
        <end position="345"/>
    </location>
</feature>
<dbReference type="PANTHER" id="PTHR30349">
    <property type="entry name" value="PHAGE INTEGRASE-RELATED"/>
    <property type="match status" value="1"/>
</dbReference>
<feature type="domain" description="Core-binding (CB)" evidence="8">
    <location>
        <begin position="78"/>
        <end position="157"/>
    </location>
</feature>
<dbReference type="Gene3D" id="1.10.150.130">
    <property type="match status" value="1"/>
</dbReference>
<evidence type="ECO:0000313" key="9">
    <source>
        <dbReference type="EMBL" id="SEQ54941.1"/>
    </source>
</evidence>
<evidence type="ECO:0000256" key="4">
    <source>
        <dbReference type="ARBA" id="ARBA00023172"/>
    </source>
</evidence>
<dbReference type="EMBL" id="FOFB01000011">
    <property type="protein sequence ID" value="SEQ54941.1"/>
    <property type="molecule type" value="Genomic_DNA"/>
</dbReference>
<dbReference type="OrthoDB" id="9801717at2"/>
<dbReference type="GO" id="GO:0003677">
    <property type="term" value="F:DNA binding"/>
    <property type="evidence" value="ECO:0007669"/>
    <property type="project" value="UniProtKB-UniRule"/>
</dbReference>
<dbReference type="InterPro" id="IPR050090">
    <property type="entry name" value="Tyrosine_recombinase_XerCD"/>
</dbReference>
<dbReference type="Gene3D" id="1.10.443.10">
    <property type="entry name" value="Intergrase catalytic core"/>
    <property type="match status" value="1"/>
</dbReference>
<reference evidence="10" key="1">
    <citation type="submission" date="2016-10" db="EMBL/GenBank/DDBJ databases">
        <authorList>
            <person name="Varghese N."/>
            <person name="Submissions S."/>
        </authorList>
    </citation>
    <scope>NUCLEOTIDE SEQUENCE [LARGE SCALE GENOMIC DNA]</scope>
    <source>
        <strain evidence="10">DSM 24740</strain>
    </source>
</reference>
<dbReference type="GO" id="GO:0015074">
    <property type="term" value="P:DNA integration"/>
    <property type="evidence" value="ECO:0007669"/>
    <property type="project" value="UniProtKB-KW"/>
</dbReference>
<dbReference type="Pfam" id="PF00589">
    <property type="entry name" value="Phage_integrase"/>
    <property type="match status" value="1"/>
</dbReference>